<sequence length="423" mass="44547">ISSVLNGYDSKSGTSMAAPHVTGALAVLKQTYPTEGIDSLVTLLATSGTPVTENGVTTPRIDVGKAVAAIEPKPEADKKPRAFQVDNDKDVAIPDAPGAAVTSPVTVSEYPGNAPKNLKAYVNITHAYRGDVKLELLAPNGTTHLLKSPSVSDGADDVIAEFTVDASASPANGEWKLRMTDTDDGDAGTLTTWSLIFPTPFEQTTSQAIPETGTLTSTVNVSGIDGNAAGPLQVYTNITHTRIGDLRLVLQSPDGTSYTLKPYGSEAGGTLQTTYGVDATDVVANGTWTLKVTDSTTGSTGTLKGWSLGFPSYENQTVKAVPDKNYTEIWTKASGLSGVGSDKLQVFVHVEHEFLADLKIHLIAPDGSMHLLKNNGSPGKAGILKKVYTVDVTDLPVNGWWKLRVDDVGTGDTGTVNNFVVRF</sequence>
<dbReference type="InterPro" id="IPR000209">
    <property type="entry name" value="Peptidase_S8/S53_dom"/>
</dbReference>
<organism evidence="6 7">
    <name type="scientific">Streptomyces resistomycificus</name>
    <dbReference type="NCBI Taxonomy" id="67356"/>
    <lineage>
        <taxon>Bacteria</taxon>
        <taxon>Bacillati</taxon>
        <taxon>Actinomycetota</taxon>
        <taxon>Actinomycetes</taxon>
        <taxon>Kitasatosporales</taxon>
        <taxon>Streptomycetaceae</taxon>
        <taxon>Streptomyces</taxon>
        <taxon>Streptomyces aurantiacus group</taxon>
    </lineage>
</organism>
<dbReference type="SUPFAM" id="SSF52743">
    <property type="entry name" value="Subtilisin-like"/>
    <property type="match status" value="1"/>
</dbReference>
<name>A0A0L8LPJ7_9ACTN</name>
<evidence type="ECO:0000256" key="2">
    <source>
        <dbReference type="ARBA" id="ARBA00022801"/>
    </source>
</evidence>
<dbReference type="Gene3D" id="2.60.120.260">
    <property type="entry name" value="Galactose-binding domain-like"/>
    <property type="match status" value="3"/>
</dbReference>
<dbReference type="AlphaFoldDB" id="A0A0L8LPJ7"/>
<dbReference type="Pfam" id="PF00082">
    <property type="entry name" value="Peptidase_S8"/>
    <property type="match status" value="1"/>
</dbReference>
<comment type="caution">
    <text evidence="6">The sequence shown here is derived from an EMBL/GenBank/DDBJ whole genome shotgun (WGS) entry which is preliminary data.</text>
</comment>
<keyword evidence="3" id="KW-0720">Serine protease</keyword>
<dbReference type="PANTHER" id="PTHR42884">
    <property type="entry name" value="PROPROTEIN CONVERTASE SUBTILISIN/KEXIN-RELATED"/>
    <property type="match status" value="1"/>
</dbReference>
<evidence type="ECO:0000259" key="5">
    <source>
        <dbReference type="PROSITE" id="PS51829"/>
    </source>
</evidence>
<dbReference type="PROSITE" id="PS00138">
    <property type="entry name" value="SUBTILASE_SER"/>
    <property type="match status" value="1"/>
</dbReference>
<dbReference type="GO" id="GO:0012505">
    <property type="term" value="C:endomembrane system"/>
    <property type="evidence" value="ECO:0007669"/>
    <property type="project" value="UniProtKB-ARBA"/>
</dbReference>
<dbReference type="InterPro" id="IPR023828">
    <property type="entry name" value="Peptidase_S8_Ser-AS"/>
</dbReference>
<evidence type="ECO:0000313" key="7">
    <source>
        <dbReference type="Proteomes" id="UP000037251"/>
    </source>
</evidence>
<dbReference type="GO" id="GO:0016020">
    <property type="term" value="C:membrane"/>
    <property type="evidence" value="ECO:0007669"/>
    <property type="project" value="TreeGrafter"/>
</dbReference>
<dbReference type="Proteomes" id="UP000037251">
    <property type="component" value="Unassembled WGS sequence"/>
</dbReference>
<dbReference type="GO" id="GO:0016485">
    <property type="term" value="P:protein processing"/>
    <property type="evidence" value="ECO:0007669"/>
    <property type="project" value="TreeGrafter"/>
</dbReference>
<dbReference type="Pfam" id="PF01483">
    <property type="entry name" value="P_proprotein"/>
    <property type="match status" value="3"/>
</dbReference>
<keyword evidence="7" id="KW-1185">Reference proteome</keyword>
<dbReference type="InterPro" id="IPR008979">
    <property type="entry name" value="Galactose-bd-like_sf"/>
</dbReference>
<dbReference type="GO" id="GO:0004252">
    <property type="term" value="F:serine-type endopeptidase activity"/>
    <property type="evidence" value="ECO:0007669"/>
    <property type="project" value="InterPro"/>
</dbReference>
<accession>A0A0L8LPJ7</accession>
<dbReference type="GO" id="GO:0005737">
    <property type="term" value="C:cytoplasm"/>
    <property type="evidence" value="ECO:0007669"/>
    <property type="project" value="UniProtKB-ARBA"/>
</dbReference>
<feature type="non-terminal residue" evidence="6">
    <location>
        <position position="1"/>
    </location>
</feature>
<keyword evidence="2" id="KW-0378">Hydrolase</keyword>
<protein>
    <submittedName>
        <fullName evidence="6">Serine protease</fullName>
    </submittedName>
</protein>
<feature type="domain" description="P/Homo B" evidence="5">
    <location>
        <begin position="72"/>
        <end position="207"/>
    </location>
</feature>
<evidence type="ECO:0000256" key="3">
    <source>
        <dbReference type="ARBA" id="ARBA00022825"/>
    </source>
</evidence>
<keyword evidence="1 6" id="KW-0645">Protease</keyword>
<comment type="similarity">
    <text evidence="4">Belongs to the peptidase S8 family.</text>
</comment>
<evidence type="ECO:0000313" key="6">
    <source>
        <dbReference type="EMBL" id="KOG40052.1"/>
    </source>
</evidence>
<dbReference type="PROSITE" id="PS51892">
    <property type="entry name" value="SUBTILASE"/>
    <property type="match status" value="1"/>
</dbReference>
<dbReference type="EMBL" id="LGUS01000058">
    <property type="protein sequence ID" value="KOG40052.1"/>
    <property type="molecule type" value="Genomic_DNA"/>
</dbReference>
<dbReference type="Gene3D" id="3.40.50.200">
    <property type="entry name" value="Peptidase S8/S53 domain"/>
    <property type="match status" value="1"/>
</dbReference>
<evidence type="ECO:0000256" key="4">
    <source>
        <dbReference type="PROSITE-ProRule" id="PRU01240"/>
    </source>
</evidence>
<proteinExistence type="inferred from homology"/>
<feature type="domain" description="P/Homo B" evidence="5">
    <location>
        <begin position="344"/>
        <end position="423"/>
    </location>
</feature>
<dbReference type="PROSITE" id="PS51829">
    <property type="entry name" value="P_HOMO_B"/>
    <property type="match status" value="3"/>
</dbReference>
<dbReference type="PATRIC" id="fig|67356.5.peg.1779"/>
<comment type="caution">
    <text evidence="4">Lacks conserved residue(s) required for the propagation of feature annotation.</text>
</comment>
<dbReference type="PANTHER" id="PTHR42884:SF14">
    <property type="entry name" value="NEUROENDOCRINE CONVERTASE 1"/>
    <property type="match status" value="1"/>
</dbReference>
<dbReference type="RefSeq" id="WP_157874932.1">
    <property type="nucleotide sequence ID" value="NZ_LGUS01000058.1"/>
</dbReference>
<dbReference type="InterPro" id="IPR002884">
    <property type="entry name" value="P_dom"/>
</dbReference>
<dbReference type="InterPro" id="IPR036852">
    <property type="entry name" value="Peptidase_S8/S53_dom_sf"/>
</dbReference>
<dbReference type="SUPFAM" id="SSF49785">
    <property type="entry name" value="Galactose-binding domain-like"/>
    <property type="match status" value="3"/>
</dbReference>
<reference evidence="7" key="1">
    <citation type="submission" date="2015-07" db="EMBL/GenBank/DDBJ databases">
        <authorList>
            <person name="Ju K.-S."/>
            <person name="Doroghazi J.R."/>
            <person name="Metcalf W.W."/>
        </authorList>
    </citation>
    <scope>NUCLEOTIDE SEQUENCE [LARGE SCALE GENOMIC DNA]</scope>
    <source>
        <strain evidence="7">NRRL 2290</strain>
    </source>
</reference>
<feature type="domain" description="P/Homo B" evidence="5">
    <location>
        <begin position="209"/>
        <end position="318"/>
    </location>
</feature>
<gene>
    <name evidence="6" type="ORF">ADK37_08205</name>
</gene>
<evidence type="ECO:0000256" key="1">
    <source>
        <dbReference type="ARBA" id="ARBA00022670"/>
    </source>
</evidence>